<evidence type="ECO:0000313" key="1">
    <source>
        <dbReference type="EMBL" id="KAJ7407460.1"/>
    </source>
</evidence>
<dbReference type="EMBL" id="WHWB01034599">
    <property type="protein sequence ID" value="KAJ7407460.1"/>
    <property type="molecule type" value="Genomic_DNA"/>
</dbReference>
<evidence type="ECO:0000313" key="2">
    <source>
        <dbReference type="Proteomes" id="UP001145742"/>
    </source>
</evidence>
<dbReference type="Proteomes" id="UP001145742">
    <property type="component" value="Unassembled WGS sequence"/>
</dbReference>
<sequence length="93" mass="11254">MLYHPSLEILVTDYPPDKIQDPDMRDETKKMDMRDMSKSIGDTRLFQYKKRPKILRNWSFEIAALTLPRKLFNREQKPHLSCENHKNQFWNTS</sequence>
<gene>
    <name evidence="1" type="ORF">WISP_126125</name>
</gene>
<keyword evidence="2" id="KW-1185">Reference proteome</keyword>
<proteinExistence type="predicted"/>
<reference evidence="1" key="1">
    <citation type="submission" date="2019-10" db="EMBL/GenBank/DDBJ databases">
        <authorList>
            <person name="Soares A.E.R."/>
            <person name="Aleixo A."/>
            <person name="Schneider P."/>
            <person name="Miyaki C.Y."/>
            <person name="Schneider M.P."/>
            <person name="Mello C."/>
            <person name="Vasconcelos A.T.R."/>
        </authorList>
    </citation>
    <scope>NUCLEOTIDE SEQUENCE</scope>
    <source>
        <tissue evidence="1">Muscle</tissue>
    </source>
</reference>
<name>A0ABQ9CVW5_9PASS</name>
<comment type="caution">
    <text evidence="1">The sequence shown here is derived from an EMBL/GenBank/DDBJ whole genome shotgun (WGS) entry which is preliminary data.</text>
</comment>
<organism evidence="1 2">
    <name type="scientific">Willisornis vidua</name>
    <name type="common">Xingu scale-backed antbird</name>
    <dbReference type="NCBI Taxonomy" id="1566151"/>
    <lineage>
        <taxon>Eukaryota</taxon>
        <taxon>Metazoa</taxon>
        <taxon>Chordata</taxon>
        <taxon>Craniata</taxon>
        <taxon>Vertebrata</taxon>
        <taxon>Euteleostomi</taxon>
        <taxon>Archelosauria</taxon>
        <taxon>Archosauria</taxon>
        <taxon>Dinosauria</taxon>
        <taxon>Saurischia</taxon>
        <taxon>Theropoda</taxon>
        <taxon>Coelurosauria</taxon>
        <taxon>Aves</taxon>
        <taxon>Neognathae</taxon>
        <taxon>Neoaves</taxon>
        <taxon>Telluraves</taxon>
        <taxon>Australaves</taxon>
        <taxon>Passeriformes</taxon>
        <taxon>Thamnophilidae</taxon>
        <taxon>Willisornis</taxon>
    </lineage>
</organism>
<protein>
    <submittedName>
        <fullName evidence="1">Uncharacterized protein</fullName>
    </submittedName>
</protein>
<accession>A0ABQ9CVW5</accession>